<dbReference type="AlphaFoldDB" id="A0A5B7DT54"/>
<accession>A0A5B7DT54</accession>
<proteinExistence type="predicted"/>
<name>A0A5B7DT54_PORTR</name>
<reference evidence="1 2" key="1">
    <citation type="submission" date="2019-05" db="EMBL/GenBank/DDBJ databases">
        <title>Another draft genome of Portunus trituberculatus and its Hox gene families provides insights of decapod evolution.</title>
        <authorList>
            <person name="Jeong J.-H."/>
            <person name="Song I."/>
            <person name="Kim S."/>
            <person name="Choi T."/>
            <person name="Kim D."/>
            <person name="Ryu S."/>
            <person name="Kim W."/>
        </authorList>
    </citation>
    <scope>NUCLEOTIDE SEQUENCE [LARGE SCALE GENOMIC DNA]</scope>
    <source>
        <tissue evidence="1">Muscle</tissue>
    </source>
</reference>
<gene>
    <name evidence="1" type="ORF">E2C01_017357</name>
</gene>
<evidence type="ECO:0000313" key="2">
    <source>
        <dbReference type="Proteomes" id="UP000324222"/>
    </source>
</evidence>
<comment type="caution">
    <text evidence="1">The sequence shown here is derived from an EMBL/GenBank/DDBJ whole genome shotgun (WGS) entry which is preliminary data.</text>
</comment>
<evidence type="ECO:0000313" key="1">
    <source>
        <dbReference type="EMBL" id="MPC24277.1"/>
    </source>
</evidence>
<organism evidence="1 2">
    <name type="scientific">Portunus trituberculatus</name>
    <name type="common">Swimming crab</name>
    <name type="synonym">Neptunus trituberculatus</name>
    <dbReference type="NCBI Taxonomy" id="210409"/>
    <lineage>
        <taxon>Eukaryota</taxon>
        <taxon>Metazoa</taxon>
        <taxon>Ecdysozoa</taxon>
        <taxon>Arthropoda</taxon>
        <taxon>Crustacea</taxon>
        <taxon>Multicrustacea</taxon>
        <taxon>Malacostraca</taxon>
        <taxon>Eumalacostraca</taxon>
        <taxon>Eucarida</taxon>
        <taxon>Decapoda</taxon>
        <taxon>Pleocyemata</taxon>
        <taxon>Brachyura</taxon>
        <taxon>Eubrachyura</taxon>
        <taxon>Portunoidea</taxon>
        <taxon>Portunidae</taxon>
        <taxon>Portuninae</taxon>
        <taxon>Portunus</taxon>
    </lineage>
</organism>
<dbReference type="Proteomes" id="UP000324222">
    <property type="component" value="Unassembled WGS sequence"/>
</dbReference>
<dbReference type="EMBL" id="VSRR010001310">
    <property type="protein sequence ID" value="MPC24277.1"/>
    <property type="molecule type" value="Genomic_DNA"/>
</dbReference>
<sequence length="83" mass="9055">MEVVRRVIEHSPTDSTCIGFLPCVYSQVVAEDGLEGEDFGAEGAGMGPAYSAQRRNALQEREGLGLAKHKEIIKKKLIAKKII</sequence>
<keyword evidence="2" id="KW-1185">Reference proteome</keyword>
<protein>
    <submittedName>
        <fullName evidence="1">Uncharacterized protein</fullName>
    </submittedName>
</protein>